<dbReference type="KEGG" id="spaa:SPAPADRAFT_63681"/>
<protein>
    <submittedName>
        <fullName evidence="1">Uncharacterized protein</fullName>
    </submittedName>
</protein>
<dbReference type="GeneID" id="18874866"/>
<dbReference type="HOGENOM" id="CLU_1327114_0_0_1"/>
<dbReference type="EMBL" id="GL996506">
    <property type="protein sequence ID" value="EGW30063.1"/>
    <property type="molecule type" value="Genomic_DNA"/>
</dbReference>
<keyword evidence="2" id="KW-1185">Reference proteome</keyword>
<proteinExistence type="predicted"/>
<sequence length="207" mass="23832">MLQQLQSPFTYTAPEHIPNHNNNLLLPTPTFSEKSSDSTVYCLQTPISPIKKQLTMFENNLSMIHSKVSMMEDCALKREIFQLIQNSVHILQEVEDNDTLPQRTFDEFIIHTPPSSFEETFITPPPSSNQEFCYQTPRDKIIDYENCAPPAPPKQPNFDHAITNLNCSNLPNIIFSEEDLLADGTVQFNQHFLDWDSFEFDSQDLSF</sequence>
<gene>
    <name evidence="1" type="ORF">SPAPADRAFT_63681</name>
</gene>
<dbReference type="OMA" id="HIHFINY"/>
<evidence type="ECO:0000313" key="2">
    <source>
        <dbReference type="Proteomes" id="UP000000709"/>
    </source>
</evidence>
<dbReference type="RefSeq" id="XP_007377829.1">
    <property type="nucleotide sequence ID" value="XM_007377767.1"/>
</dbReference>
<dbReference type="eggNOG" id="ENOG502R2HZ">
    <property type="taxonomic scope" value="Eukaryota"/>
</dbReference>
<dbReference type="InParanoid" id="G3AUX2"/>
<organism evidence="2">
    <name type="scientific">Spathaspora passalidarum (strain NRRL Y-27907 / 11-Y1)</name>
    <dbReference type="NCBI Taxonomy" id="619300"/>
    <lineage>
        <taxon>Eukaryota</taxon>
        <taxon>Fungi</taxon>
        <taxon>Dikarya</taxon>
        <taxon>Ascomycota</taxon>
        <taxon>Saccharomycotina</taxon>
        <taxon>Pichiomycetes</taxon>
        <taxon>Debaryomycetaceae</taxon>
        <taxon>Spathaspora</taxon>
    </lineage>
</organism>
<dbReference type="AlphaFoldDB" id="G3AUX2"/>
<reference evidence="1 2" key="1">
    <citation type="journal article" date="2011" name="Proc. Natl. Acad. Sci. U.S.A.">
        <title>Comparative genomics of xylose-fermenting fungi for enhanced biofuel production.</title>
        <authorList>
            <person name="Wohlbach D.J."/>
            <person name="Kuo A."/>
            <person name="Sato T.K."/>
            <person name="Potts K.M."/>
            <person name="Salamov A.A."/>
            <person name="LaButti K.M."/>
            <person name="Sun H."/>
            <person name="Clum A."/>
            <person name="Pangilinan J.L."/>
            <person name="Lindquist E.A."/>
            <person name="Lucas S."/>
            <person name="Lapidus A."/>
            <person name="Jin M."/>
            <person name="Gunawan C."/>
            <person name="Balan V."/>
            <person name="Dale B.E."/>
            <person name="Jeffries T.W."/>
            <person name="Zinkel R."/>
            <person name="Barry K.W."/>
            <person name="Grigoriev I.V."/>
            <person name="Gasch A.P."/>
        </authorList>
    </citation>
    <scope>NUCLEOTIDE SEQUENCE [LARGE SCALE GENOMIC DNA]</scope>
    <source>
        <strain evidence="2">NRRL Y-27907 / 11-Y1</strain>
    </source>
</reference>
<name>G3AUX2_SPAPN</name>
<evidence type="ECO:0000313" key="1">
    <source>
        <dbReference type="EMBL" id="EGW30063.1"/>
    </source>
</evidence>
<dbReference type="OrthoDB" id="4023344at2759"/>
<dbReference type="Proteomes" id="UP000000709">
    <property type="component" value="Unassembled WGS sequence"/>
</dbReference>
<accession>G3AUX2</accession>